<protein>
    <submittedName>
        <fullName evidence="2">Uncharacterized protein</fullName>
    </submittedName>
</protein>
<dbReference type="Proteomes" id="UP000663842">
    <property type="component" value="Unassembled WGS sequence"/>
</dbReference>
<evidence type="ECO:0000313" key="2">
    <source>
        <dbReference type="EMBL" id="CAF4272215.1"/>
    </source>
</evidence>
<dbReference type="EMBL" id="CAJOBI010013179">
    <property type="protein sequence ID" value="CAF4169834.1"/>
    <property type="molecule type" value="Genomic_DNA"/>
</dbReference>
<comment type="caution">
    <text evidence="2">The sequence shown here is derived from an EMBL/GenBank/DDBJ whole genome shotgun (WGS) entry which is preliminary data.</text>
</comment>
<dbReference type="EMBL" id="CAJOBF010009285">
    <property type="protein sequence ID" value="CAF4272215.1"/>
    <property type="molecule type" value="Genomic_DNA"/>
</dbReference>
<reference evidence="2" key="1">
    <citation type="submission" date="2021-02" db="EMBL/GenBank/DDBJ databases">
        <authorList>
            <person name="Nowell W R."/>
        </authorList>
    </citation>
    <scope>NUCLEOTIDE SEQUENCE</scope>
</reference>
<organism evidence="2 3">
    <name type="scientific">Rotaria magnacalcarata</name>
    <dbReference type="NCBI Taxonomy" id="392030"/>
    <lineage>
        <taxon>Eukaryota</taxon>
        <taxon>Metazoa</taxon>
        <taxon>Spiralia</taxon>
        <taxon>Gnathifera</taxon>
        <taxon>Rotifera</taxon>
        <taxon>Eurotatoria</taxon>
        <taxon>Bdelloidea</taxon>
        <taxon>Philodinida</taxon>
        <taxon>Philodinidae</taxon>
        <taxon>Rotaria</taxon>
    </lineage>
</organism>
<dbReference type="Proteomes" id="UP000676336">
    <property type="component" value="Unassembled WGS sequence"/>
</dbReference>
<dbReference type="AlphaFoldDB" id="A0A820G3R8"/>
<accession>A0A820G3R8</accession>
<name>A0A820G3R8_9BILA</name>
<gene>
    <name evidence="1" type="ORF">SMN809_LOCUS20554</name>
    <name evidence="2" type="ORF">UXM345_LOCUS31872</name>
</gene>
<feature type="non-terminal residue" evidence="2">
    <location>
        <position position="1"/>
    </location>
</feature>
<sequence length="57" mass="6662">FYSCIIPRILSIHFVQSILQIGSWNEFYSKDSSNGSQRMAKLHISIREITMCHFDVL</sequence>
<evidence type="ECO:0000313" key="3">
    <source>
        <dbReference type="Proteomes" id="UP000663842"/>
    </source>
</evidence>
<evidence type="ECO:0000313" key="1">
    <source>
        <dbReference type="EMBL" id="CAF4169834.1"/>
    </source>
</evidence>
<proteinExistence type="predicted"/>